<evidence type="ECO:0000313" key="3">
    <source>
        <dbReference type="EMBL" id="EEC67402.1"/>
    </source>
</evidence>
<comment type="similarity">
    <text evidence="1">Belongs to the VAMP-associated protein (VAP) (TC 9.B.17) family.</text>
</comment>
<proteinExistence type="inferred from homology"/>
<dbReference type="HOGENOM" id="CLU_036554_2_1_1"/>
<dbReference type="InterPro" id="IPR013783">
    <property type="entry name" value="Ig-like_fold"/>
</dbReference>
<keyword evidence="4" id="KW-1185">Reference proteome</keyword>
<name>B8BI49_ORYSI</name>
<evidence type="ECO:0000256" key="1">
    <source>
        <dbReference type="ARBA" id="ARBA00008932"/>
    </source>
</evidence>
<organism evidence="3 4">
    <name type="scientific">Oryza sativa subsp. indica</name>
    <name type="common">Rice</name>
    <dbReference type="NCBI Taxonomy" id="39946"/>
    <lineage>
        <taxon>Eukaryota</taxon>
        <taxon>Viridiplantae</taxon>
        <taxon>Streptophyta</taxon>
        <taxon>Embryophyta</taxon>
        <taxon>Tracheophyta</taxon>
        <taxon>Spermatophyta</taxon>
        <taxon>Magnoliopsida</taxon>
        <taxon>Liliopsida</taxon>
        <taxon>Poales</taxon>
        <taxon>Poaceae</taxon>
        <taxon>BOP clade</taxon>
        <taxon>Oryzoideae</taxon>
        <taxon>Oryzeae</taxon>
        <taxon>Oryzinae</taxon>
        <taxon>Oryza</taxon>
        <taxon>Oryza sativa</taxon>
    </lineage>
</organism>
<dbReference type="GO" id="GO:0005789">
    <property type="term" value="C:endoplasmic reticulum membrane"/>
    <property type="evidence" value="ECO:0007669"/>
    <property type="project" value="InterPro"/>
</dbReference>
<reference evidence="3 4" key="1">
    <citation type="journal article" date="2005" name="PLoS Biol.">
        <title>The genomes of Oryza sativa: a history of duplications.</title>
        <authorList>
            <person name="Yu J."/>
            <person name="Wang J."/>
            <person name="Lin W."/>
            <person name="Li S."/>
            <person name="Li H."/>
            <person name="Zhou J."/>
            <person name="Ni P."/>
            <person name="Dong W."/>
            <person name="Hu S."/>
            <person name="Zeng C."/>
            <person name="Zhang J."/>
            <person name="Zhang Y."/>
            <person name="Li R."/>
            <person name="Xu Z."/>
            <person name="Li S."/>
            <person name="Li X."/>
            <person name="Zheng H."/>
            <person name="Cong L."/>
            <person name="Lin L."/>
            <person name="Yin J."/>
            <person name="Geng J."/>
            <person name="Li G."/>
            <person name="Shi J."/>
            <person name="Liu J."/>
            <person name="Lv H."/>
            <person name="Li J."/>
            <person name="Wang J."/>
            <person name="Deng Y."/>
            <person name="Ran L."/>
            <person name="Shi X."/>
            <person name="Wang X."/>
            <person name="Wu Q."/>
            <person name="Li C."/>
            <person name="Ren X."/>
            <person name="Wang J."/>
            <person name="Wang X."/>
            <person name="Li D."/>
            <person name="Liu D."/>
            <person name="Zhang X."/>
            <person name="Ji Z."/>
            <person name="Zhao W."/>
            <person name="Sun Y."/>
            <person name="Zhang Z."/>
            <person name="Bao J."/>
            <person name="Han Y."/>
            <person name="Dong L."/>
            <person name="Ji J."/>
            <person name="Chen P."/>
            <person name="Wu S."/>
            <person name="Liu J."/>
            <person name="Xiao Y."/>
            <person name="Bu D."/>
            <person name="Tan J."/>
            <person name="Yang L."/>
            <person name="Ye C."/>
            <person name="Zhang J."/>
            <person name="Xu J."/>
            <person name="Zhou Y."/>
            <person name="Yu Y."/>
            <person name="Zhang B."/>
            <person name="Zhuang S."/>
            <person name="Wei H."/>
            <person name="Liu B."/>
            <person name="Lei M."/>
            <person name="Yu H."/>
            <person name="Li Y."/>
            <person name="Xu H."/>
            <person name="Wei S."/>
            <person name="He X."/>
            <person name="Fang L."/>
            <person name="Zhang Z."/>
            <person name="Zhang Y."/>
            <person name="Huang X."/>
            <person name="Su Z."/>
            <person name="Tong W."/>
            <person name="Li J."/>
            <person name="Tong Z."/>
            <person name="Li S."/>
            <person name="Ye J."/>
            <person name="Wang L."/>
            <person name="Fang L."/>
            <person name="Lei T."/>
            <person name="Chen C."/>
            <person name="Chen H."/>
            <person name="Xu Z."/>
            <person name="Li H."/>
            <person name="Huang H."/>
            <person name="Zhang F."/>
            <person name="Xu H."/>
            <person name="Li N."/>
            <person name="Zhao C."/>
            <person name="Li S."/>
            <person name="Dong L."/>
            <person name="Huang Y."/>
            <person name="Li L."/>
            <person name="Xi Y."/>
            <person name="Qi Q."/>
            <person name="Li W."/>
            <person name="Zhang B."/>
            <person name="Hu W."/>
            <person name="Zhang Y."/>
            <person name="Tian X."/>
            <person name="Jiao Y."/>
            <person name="Liang X."/>
            <person name="Jin J."/>
            <person name="Gao L."/>
            <person name="Zheng W."/>
            <person name="Hao B."/>
            <person name="Liu S."/>
            <person name="Wang W."/>
            <person name="Yuan L."/>
            <person name="Cao M."/>
            <person name="McDermott J."/>
            <person name="Samudrala R."/>
            <person name="Wang J."/>
            <person name="Wong G.K."/>
            <person name="Yang H."/>
        </authorList>
    </citation>
    <scope>NUCLEOTIDE SEQUENCE [LARGE SCALE GENOMIC DNA]</scope>
    <source>
        <strain evidence="4">cv. 93-11</strain>
    </source>
</reference>
<dbReference type="GO" id="GO:0061817">
    <property type="term" value="P:endoplasmic reticulum-plasma membrane tethering"/>
    <property type="evidence" value="ECO:0007669"/>
    <property type="project" value="TreeGrafter"/>
</dbReference>
<dbReference type="PANTHER" id="PTHR10809:SF42">
    <property type="entry name" value="VESICLE-ASSOCIATED PROTEIN 2-1"/>
    <property type="match status" value="1"/>
</dbReference>
<sequence>MAKRDQPRAQECNSVLGKKGWIFTLNKAKGVAMGGSGTLISIYPEDLTFLFELDKRCYCNLKVVNNSEHHAAFKVHGLPFHDQYFLKLGEKPWLSSGSLFGLDIWISALFLGDVVTLQAQKECPPNMQCKDKFLIQSTKLVATSTDMDEIPPNTFNKEVDKVIEEMKLKVVYTVPSGSFDDSSITSLGSMSFKLGSDDLTMLRNASIEEVMRLILKAFIILLGNYT</sequence>
<dbReference type="InterPro" id="IPR016763">
    <property type="entry name" value="VAP"/>
</dbReference>
<evidence type="ECO:0000313" key="4">
    <source>
        <dbReference type="Proteomes" id="UP000007015"/>
    </source>
</evidence>
<protein>
    <recommendedName>
        <fullName evidence="2">MSP domain-containing protein</fullName>
    </recommendedName>
</protein>
<dbReference type="SUPFAM" id="SSF49354">
    <property type="entry name" value="PapD-like"/>
    <property type="match status" value="2"/>
</dbReference>
<dbReference type="GO" id="GO:0005886">
    <property type="term" value="C:plasma membrane"/>
    <property type="evidence" value="ECO:0007669"/>
    <property type="project" value="TreeGrafter"/>
</dbReference>
<gene>
    <name evidence="3" type="ORF">OsI_34567</name>
</gene>
<dbReference type="Proteomes" id="UP000007015">
    <property type="component" value="Chromosome 10"/>
</dbReference>
<dbReference type="EMBL" id="CM000135">
    <property type="protein sequence ID" value="EEC67402.1"/>
    <property type="molecule type" value="Genomic_DNA"/>
</dbReference>
<dbReference type="GO" id="GO:0090158">
    <property type="term" value="P:endoplasmic reticulum membrane organization"/>
    <property type="evidence" value="ECO:0007669"/>
    <property type="project" value="TreeGrafter"/>
</dbReference>
<dbReference type="OMA" id="RAQECNS"/>
<dbReference type="Gramene" id="BGIOSGA031452-TA">
    <property type="protein sequence ID" value="BGIOSGA031452-PA"/>
    <property type="gene ID" value="BGIOSGA031452"/>
</dbReference>
<dbReference type="Gene3D" id="2.60.40.10">
    <property type="entry name" value="Immunoglobulins"/>
    <property type="match status" value="2"/>
</dbReference>
<dbReference type="AlphaFoldDB" id="B8BI49"/>
<dbReference type="PANTHER" id="PTHR10809">
    <property type="entry name" value="VESICLE-ASSOCIATED MEMBRANE PROTEIN-ASSOCIATED PROTEIN"/>
    <property type="match status" value="1"/>
</dbReference>
<accession>B8BI49</accession>
<feature type="domain" description="MSP" evidence="2">
    <location>
        <begin position="39"/>
        <end position="173"/>
    </location>
</feature>
<dbReference type="InterPro" id="IPR008962">
    <property type="entry name" value="PapD-like_sf"/>
</dbReference>
<dbReference type="InterPro" id="IPR000535">
    <property type="entry name" value="MSP_dom"/>
</dbReference>
<evidence type="ECO:0000259" key="2">
    <source>
        <dbReference type="PROSITE" id="PS50202"/>
    </source>
</evidence>
<dbReference type="STRING" id="39946.B8BI49"/>
<dbReference type="PROSITE" id="PS50202">
    <property type="entry name" value="MSP"/>
    <property type="match status" value="1"/>
</dbReference>